<organism evidence="1 2">
    <name type="scientific">Muricoccus roseus</name>
    <dbReference type="NCBI Taxonomy" id="198092"/>
    <lineage>
        <taxon>Bacteria</taxon>
        <taxon>Pseudomonadati</taxon>
        <taxon>Pseudomonadota</taxon>
        <taxon>Alphaproteobacteria</taxon>
        <taxon>Acetobacterales</taxon>
        <taxon>Roseomonadaceae</taxon>
        <taxon>Muricoccus</taxon>
    </lineage>
</organism>
<accession>A0A1M6D244</accession>
<sequence>MSDAADPARAAEALLRAQGHVPPASVAPLVSVVRSGEQFLLVPPASSSGTGGGTAPGTGAANTRRILLEWGYEVPREQYGAFQTFISDSNATLLACPAGIAYLGTYTVFQQSERSLGSFRTIWGFERLSLMEEMTLRVADPKDDWGKAVKQLMAFRDPSYAAGRSQVILQLAAATLMA</sequence>
<evidence type="ECO:0000313" key="1">
    <source>
        <dbReference type="EMBL" id="SHI67144.1"/>
    </source>
</evidence>
<dbReference type="RefSeq" id="WP_073131690.1">
    <property type="nucleotide sequence ID" value="NZ_FQZF01000004.1"/>
</dbReference>
<dbReference type="OrthoDB" id="8225216at2"/>
<dbReference type="AlphaFoldDB" id="A0A1M6D244"/>
<gene>
    <name evidence="1" type="ORF">SAMN02745194_00789</name>
</gene>
<proteinExistence type="predicted"/>
<evidence type="ECO:0000313" key="2">
    <source>
        <dbReference type="Proteomes" id="UP000184387"/>
    </source>
</evidence>
<protein>
    <submittedName>
        <fullName evidence="1">Uncharacterized protein</fullName>
    </submittedName>
</protein>
<keyword evidence="2" id="KW-1185">Reference proteome</keyword>
<dbReference type="EMBL" id="FQZF01000004">
    <property type="protein sequence ID" value="SHI67144.1"/>
    <property type="molecule type" value="Genomic_DNA"/>
</dbReference>
<dbReference type="Proteomes" id="UP000184387">
    <property type="component" value="Unassembled WGS sequence"/>
</dbReference>
<name>A0A1M6D244_9PROT</name>
<dbReference type="STRING" id="198092.SAMN02745194_00789"/>
<reference evidence="1 2" key="1">
    <citation type="submission" date="2016-11" db="EMBL/GenBank/DDBJ databases">
        <authorList>
            <person name="Jaros S."/>
            <person name="Januszkiewicz K."/>
            <person name="Wedrychowicz H."/>
        </authorList>
    </citation>
    <scope>NUCLEOTIDE SEQUENCE [LARGE SCALE GENOMIC DNA]</scope>
    <source>
        <strain evidence="1 2">DSM 14916</strain>
    </source>
</reference>